<reference evidence="2 3" key="1">
    <citation type="submission" date="2019-03" db="EMBL/GenBank/DDBJ databases">
        <title>First draft genome of Liparis tanakae, snailfish: a comprehensive survey of snailfish specific genes.</title>
        <authorList>
            <person name="Kim W."/>
            <person name="Song I."/>
            <person name="Jeong J.-H."/>
            <person name="Kim D."/>
            <person name="Kim S."/>
            <person name="Ryu S."/>
            <person name="Song J.Y."/>
            <person name="Lee S.K."/>
        </authorList>
    </citation>
    <scope>NUCLEOTIDE SEQUENCE [LARGE SCALE GENOMIC DNA]</scope>
    <source>
        <tissue evidence="2">Muscle</tissue>
    </source>
</reference>
<feature type="signal peptide" evidence="1">
    <location>
        <begin position="1"/>
        <end position="23"/>
    </location>
</feature>
<comment type="caution">
    <text evidence="2">The sequence shown here is derived from an EMBL/GenBank/DDBJ whole genome shotgun (WGS) entry which is preliminary data.</text>
</comment>
<keyword evidence="3" id="KW-1185">Reference proteome</keyword>
<dbReference type="EMBL" id="SRLO01000203">
    <property type="protein sequence ID" value="TNN67473.1"/>
    <property type="molecule type" value="Genomic_DNA"/>
</dbReference>
<name>A0A4Z2HR42_9TELE</name>
<evidence type="ECO:0000256" key="1">
    <source>
        <dbReference type="SAM" id="SignalP"/>
    </source>
</evidence>
<evidence type="ECO:0000313" key="3">
    <source>
        <dbReference type="Proteomes" id="UP000314294"/>
    </source>
</evidence>
<evidence type="ECO:0000313" key="2">
    <source>
        <dbReference type="EMBL" id="TNN67473.1"/>
    </source>
</evidence>
<keyword evidence="1" id="KW-0732">Signal</keyword>
<dbReference type="AlphaFoldDB" id="A0A4Z2HR42"/>
<protein>
    <submittedName>
        <fullName evidence="2">Uncharacterized protein</fullName>
    </submittedName>
</protein>
<dbReference type="Proteomes" id="UP000314294">
    <property type="component" value="Unassembled WGS sequence"/>
</dbReference>
<sequence>MATGLLKWFGLTSLLCSGCCVLAERKAPLDASVKREMILEEKRKTKCAAVLGLCEAALGINMLKGSDEAPRANNGRNLSRELVGENLNPRFPHAEVERKHYDEPSHSWPLRCPVPFCEPLGKGEQIQ</sequence>
<feature type="chain" id="PRO_5021320632" evidence="1">
    <location>
        <begin position="24"/>
        <end position="127"/>
    </location>
</feature>
<organism evidence="2 3">
    <name type="scientific">Liparis tanakae</name>
    <name type="common">Tanaka's snailfish</name>
    <dbReference type="NCBI Taxonomy" id="230148"/>
    <lineage>
        <taxon>Eukaryota</taxon>
        <taxon>Metazoa</taxon>
        <taxon>Chordata</taxon>
        <taxon>Craniata</taxon>
        <taxon>Vertebrata</taxon>
        <taxon>Euteleostomi</taxon>
        <taxon>Actinopterygii</taxon>
        <taxon>Neopterygii</taxon>
        <taxon>Teleostei</taxon>
        <taxon>Neoteleostei</taxon>
        <taxon>Acanthomorphata</taxon>
        <taxon>Eupercaria</taxon>
        <taxon>Perciformes</taxon>
        <taxon>Cottioidei</taxon>
        <taxon>Cottales</taxon>
        <taxon>Liparidae</taxon>
        <taxon>Liparis</taxon>
    </lineage>
</organism>
<accession>A0A4Z2HR42</accession>
<proteinExistence type="predicted"/>
<gene>
    <name evidence="2" type="ORF">EYF80_022279</name>
</gene>